<reference evidence="3 4" key="1">
    <citation type="submission" date="2023-07" db="EMBL/GenBank/DDBJ databases">
        <title>Sorghum-associated microbial communities from plants grown in Nebraska, USA.</title>
        <authorList>
            <person name="Schachtman D."/>
        </authorList>
    </citation>
    <scope>NUCLEOTIDE SEQUENCE [LARGE SCALE GENOMIC DNA]</scope>
    <source>
        <strain evidence="3 4">DS1607</strain>
    </source>
</reference>
<dbReference type="Pfam" id="PF18766">
    <property type="entry name" value="SWI2_SNF2"/>
    <property type="match status" value="1"/>
</dbReference>
<keyword evidence="4" id="KW-1185">Reference proteome</keyword>
<name>A0ABT9S420_9BURK</name>
<dbReference type="RefSeq" id="WP_307688920.1">
    <property type="nucleotide sequence ID" value="NZ_JAUSRO010000004.1"/>
</dbReference>
<organism evidence="3 4">
    <name type="scientific">Variovorax ginsengisoli</name>
    <dbReference type="NCBI Taxonomy" id="363844"/>
    <lineage>
        <taxon>Bacteria</taxon>
        <taxon>Pseudomonadati</taxon>
        <taxon>Pseudomonadota</taxon>
        <taxon>Betaproteobacteria</taxon>
        <taxon>Burkholderiales</taxon>
        <taxon>Comamonadaceae</taxon>
        <taxon>Variovorax</taxon>
    </lineage>
</organism>
<dbReference type="InterPro" id="IPR055180">
    <property type="entry name" value="HsdR_RecA-like_helicase_dom_2"/>
</dbReference>
<accession>A0ABT9S420</accession>
<dbReference type="EMBL" id="JAUSRO010000004">
    <property type="protein sequence ID" value="MDP9899096.1"/>
    <property type="molecule type" value="Genomic_DNA"/>
</dbReference>
<proteinExistence type="predicted"/>
<evidence type="ECO:0000259" key="1">
    <source>
        <dbReference type="Pfam" id="PF18766"/>
    </source>
</evidence>
<comment type="caution">
    <text evidence="3">The sequence shown here is derived from an EMBL/GenBank/DDBJ whole genome shotgun (WGS) entry which is preliminary data.</text>
</comment>
<dbReference type="Pfam" id="PF22679">
    <property type="entry name" value="T1R_D3-like"/>
    <property type="match status" value="1"/>
</dbReference>
<dbReference type="InterPro" id="IPR027417">
    <property type="entry name" value="P-loop_NTPase"/>
</dbReference>
<dbReference type="PANTHER" id="PTHR42927:SF1">
    <property type="entry name" value="HELICASE SUPERFAMILY 1 AND 2 DOMAIN-CONTAINING PROTEIN"/>
    <property type="match status" value="1"/>
</dbReference>
<dbReference type="Proteomes" id="UP001226867">
    <property type="component" value="Unassembled WGS sequence"/>
</dbReference>
<feature type="domain" description="Restriction endonuclease type I HsdR second RecA-like helicase" evidence="2">
    <location>
        <begin position="313"/>
        <end position="376"/>
    </location>
</feature>
<dbReference type="Gene3D" id="3.40.50.300">
    <property type="entry name" value="P-loop containing nucleotide triphosphate hydrolases"/>
    <property type="match status" value="2"/>
</dbReference>
<sequence length="664" mass="76100">MQNTIYQFEHKQGVVQKIDEDTRQLVQALHEGTPIIITTLQKFPFIAETLDKLQREGKKGLALSTQDKRFAVIVDEAHSSQSGETAMELKGVLNAHGVQEAAAQYALDHELEDDDADQMAGVVREMMKRGKQSNLSFFAFTATPKYKTKKVFDEPGSAGESPFHLYTMRQAIEEKFILDVLRHYVTYEAYFRLVQVGDDDPHVERKKAARALARTLTFHAVNLRTKTEVMVEHFRTHVRHKIGGRAKAMVVTDGRLHAVRYKQAFDKYIAEKGYTDVKTLVAFSGVVEDSEAPGKSWTEVGMNGGIKESELPERFDSHEYQVLLVAEKYQTGFDQPLLHTMYVDKKLTGLQAVQTLSRLNRTCAGKEDTFILDFRNTPEEIFKAFKPYYQDTPTEPLTDAQHLYRLHHQIEETGLIFEEEVQAFCKVYFLPRRKETVHDHAAMNGILDQAVDRFKEREAEEREELKALLVNFRNLYGFLSQVIPYQDSDLEQLYTYLRFLLTKLPKREGEGPIHLEDEIELQYYRLQKISEGQIDLGAGDGNGQALKGPNDVGTGQEDQRIRLSELIGLLNERFGTDFTQADQLFFDQIQEEAIESETLREAAATNSKNDFRYVFEKAFEGLVIDRMEGNEEIFGKLMSDGEFRKLAVEHLLHQVYGALKMHKP</sequence>
<gene>
    <name evidence="3" type="ORF">J2W36_001341</name>
</gene>
<dbReference type="SUPFAM" id="SSF52540">
    <property type="entry name" value="P-loop containing nucleoside triphosphate hydrolases"/>
    <property type="match status" value="1"/>
</dbReference>
<evidence type="ECO:0000313" key="4">
    <source>
        <dbReference type="Proteomes" id="UP001226867"/>
    </source>
</evidence>
<evidence type="ECO:0000313" key="3">
    <source>
        <dbReference type="EMBL" id="MDP9899096.1"/>
    </source>
</evidence>
<dbReference type="InterPro" id="IPR040980">
    <property type="entry name" value="SWI2_SNF2"/>
</dbReference>
<feature type="domain" description="SWI2/SNF2 ATPase" evidence="1">
    <location>
        <begin position="7"/>
        <end position="189"/>
    </location>
</feature>
<dbReference type="PANTHER" id="PTHR42927">
    <property type="entry name" value="HELICASE SUPERFAMILY 1 AND 2 DOMAIN-CONTAINING PROTEIN"/>
    <property type="match status" value="1"/>
</dbReference>
<protein>
    <submittedName>
        <fullName evidence="3">Type I site-specific restriction-modification system R (Restriction) subunit</fullName>
    </submittedName>
</protein>
<evidence type="ECO:0000259" key="2">
    <source>
        <dbReference type="Pfam" id="PF22679"/>
    </source>
</evidence>